<dbReference type="OrthoDB" id="1525213at2"/>
<keyword evidence="3" id="KW-1185">Reference proteome</keyword>
<evidence type="ECO:0000313" key="2">
    <source>
        <dbReference type="EMBL" id="SHE31330.1"/>
    </source>
</evidence>
<keyword evidence="1" id="KW-1133">Transmembrane helix</keyword>
<accession>A0A1M4SGK1</accession>
<feature type="transmembrane region" description="Helical" evidence="1">
    <location>
        <begin position="21"/>
        <end position="43"/>
    </location>
</feature>
<organism evidence="2 3">
    <name type="scientific">Fodinibius roseus</name>
    <dbReference type="NCBI Taxonomy" id="1194090"/>
    <lineage>
        <taxon>Bacteria</taxon>
        <taxon>Pseudomonadati</taxon>
        <taxon>Balneolota</taxon>
        <taxon>Balneolia</taxon>
        <taxon>Balneolales</taxon>
        <taxon>Balneolaceae</taxon>
        <taxon>Fodinibius</taxon>
    </lineage>
</organism>
<proteinExistence type="predicted"/>
<keyword evidence="1" id="KW-0812">Transmembrane</keyword>
<dbReference type="STRING" id="1194090.SAMN05443144_10131"/>
<evidence type="ECO:0000256" key="1">
    <source>
        <dbReference type="SAM" id="Phobius"/>
    </source>
</evidence>
<evidence type="ECO:0000313" key="3">
    <source>
        <dbReference type="Proteomes" id="UP000184041"/>
    </source>
</evidence>
<dbReference type="AlphaFoldDB" id="A0A1M4SGK1"/>
<dbReference type="EMBL" id="FQUS01000001">
    <property type="protein sequence ID" value="SHE31330.1"/>
    <property type="molecule type" value="Genomic_DNA"/>
</dbReference>
<dbReference type="Proteomes" id="UP000184041">
    <property type="component" value="Unassembled WGS sequence"/>
</dbReference>
<sequence>MKVFEKIEPILRKKSPIFTGIFVFVIFFVSTTFVSDVINLKLYTLDNLNRTTFPDDQKQYELAFIYIGCSTCSAANIEGLPSAIDIIKKNLKENASLYEYGFRTIGISKDYINTEGLVHLAKYGNFDEVMTGNGWSNTGILKYIYTDIPGKAAIPQILVTRRKFREIVNNNIAAYRGIEKEVLLIRKVGTRDIIKWANQNAFLPESSLDF</sequence>
<reference evidence="2 3" key="1">
    <citation type="submission" date="2016-11" db="EMBL/GenBank/DDBJ databases">
        <authorList>
            <person name="Jaros S."/>
            <person name="Januszkiewicz K."/>
            <person name="Wedrychowicz H."/>
        </authorList>
    </citation>
    <scope>NUCLEOTIDE SEQUENCE [LARGE SCALE GENOMIC DNA]</scope>
    <source>
        <strain evidence="2 3">DSM 21986</strain>
    </source>
</reference>
<dbReference type="RefSeq" id="WP_073058800.1">
    <property type="nucleotide sequence ID" value="NZ_FQUS01000001.1"/>
</dbReference>
<protein>
    <submittedName>
        <fullName evidence="2">Uncharacterized protein</fullName>
    </submittedName>
</protein>
<keyword evidence="1" id="KW-0472">Membrane</keyword>
<name>A0A1M4SGK1_9BACT</name>
<gene>
    <name evidence="2" type="ORF">SAMN05443144_10131</name>
</gene>